<evidence type="ECO:0008006" key="4">
    <source>
        <dbReference type="Google" id="ProtNLM"/>
    </source>
</evidence>
<evidence type="ECO:0000313" key="2">
    <source>
        <dbReference type="EMBL" id="PHO10226.1"/>
    </source>
</evidence>
<keyword evidence="1" id="KW-0732">Signal</keyword>
<feature type="chain" id="PRO_5045383014" description="Lipoprotein" evidence="1">
    <location>
        <begin position="25"/>
        <end position="128"/>
    </location>
</feature>
<dbReference type="EMBL" id="NWVW01000005">
    <property type="protein sequence ID" value="PHO10226.1"/>
    <property type="molecule type" value="Genomic_DNA"/>
</dbReference>
<accession>A0ABX4LQK5</accession>
<dbReference type="Proteomes" id="UP000221384">
    <property type="component" value="Unassembled WGS sequence"/>
</dbReference>
<name>A0ABX4LQK5_9BACT</name>
<keyword evidence="3" id="KW-1185">Reference proteome</keyword>
<feature type="signal peptide" evidence="1">
    <location>
        <begin position="1"/>
        <end position="24"/>
    </location>
</feature>
<organism evidence="2 3">
    <name type="scientific">Malaciobacter canalis</name>
    <dbReference type="NCBI Taxonomy" id="1912871"/>
    <lineage>
        <taxon>Bacteria</taxon>
        <taxon>Pseudomonadati</taxon>
        <taxon>Campylobacterota</taxon>
        <taxon>Epsilonproteobacteria</taxon>
        <taxon>Campylobacterales</taxon>
        <taxon>Arcobacteraceae</taxon>
        <taxon>Malaciobacter</taxon>
    </lineage>
</organism>
<proteinExistence type="predicted"/>
<gene>
    <name evidence="2" type="ORF">CPG37_06030</name>
</gene>
<protein>
    <recommendedName>
        <fullName evidence="4">Lipoprotein</fullName>
    </recommendedName>
</protein>
<dbReference type="RefSeq" id="WP_099334216.1">
    <property type="nucleotide sequence ID" value="NZ_CP042812.1"/>
</dbReference>
<comment type="caution">
    <text evidence="2">The sequence shown here is derived from an EMBL/GenBank/DDBJ whole genome shotgun (WGS) entry which is preliminary data.</text>
</comment>
<evidence type="ECO:0000313" key="3">
    <source>
        <dbReference type="Proteomes" id="UP000221384"/>
    </source>
</evidence>
<evidence type="ECO:0000256" key="1">
    <source>
        <dbReference type="SAM" id="SignalP"/>
    </source>
</evidence>
<sequence length="128" mass="14628">MKKILIKSLLIVFVANLITGCSFKSDDLIELKPKLNNLTKRANSAIKRRGIEVSNVNEYLATKNPILMESFKDYDLKIKYENEVTVVLVCKDEKALYEDLSCDLKIDNDYSSKNVACAFRVKKINCED</sequence>
<reference evidence="2 3" key="1">
    <citation type="submission" date="2017-09" db="EMBL/GenBank/DDBJ databases">
        <authorList>
            <person name="Perez-Cataluna A."/>
            <person name="Figueras M.J."/>
            <person name="Salas-Masso N."/>
        </authorList>
    </citation>
    <scope>NUCLEOTIDE SEQUENCE [LARGE SCALE GENOMIC DNA]</scope>
    <source>
        <strain evidence="2 3">F138-33</strain>
    </source>
</reference>
<dbReference type="PROSITE" id="PS51257">
    <property type="entry name" value="PROKAR_LIPOPROTEIN"/>
    <property type="match status" value="1"/>
</dbReference>